<evidence type="ECO:0000313" key="1">
    <source>
        <dbReference type="EMBL" id="AKV67703.1"/>
    </source>
</evidence>
<dbReference type="Proteomes" id="UP000068167">
    <property type="component" value="Chromosome"/>
</dbReference>
<keyword evidence="2" id="KW-1185">Reference proteome</keyword>
<name>A0A0K1S120_9CHRO</name>
<gene>
    <name evidence="1" type="ORF">VL20_2633</name>
</gene>
<dbReference type="AlphaFoldDB" id="A0A0K1S120"/>
<protein>
    <recommendedName>
        <fullName evidence="3">HicB-like antitoxin of toxin-antitoxin system domain-containing protein</fullName>
    </recommendedName>
</protein>
<accession>A0A0K1S120</accession>
<dbReference type="InterPro" id="IPR035069">
    <property type="entry name" value="TTHA1013/TTHA0281-like"/>
</dbReference>
<reference evidence="1 2" key="1">
    <citation type="journal article" date="2016" name="Stand. Genomic Sci.">
        <title>Complete genome sequence and genomic characterization of Microcystis panniformis FACHB 1757 by third-generation sequencing.</title>
        <authorList>
            <person name="Zhang J.Y."/>
            <person name="Guan R."/>
            <person name="Zhang H.J."/>
            <person name="Li H."/>
            <person name="Xiao P."/>
            <person name="Yu G.L."/>
            <person name="Du L."/>
            <person name="Cao D.M."/>
            <person name="Zhu B.C."/>
            <person name="Li R.H."/>
            <person name="Lu Z.H."/>
        </authorList>
    </citation>
    <scope>NUCLEOTIDE SEQUENCE [LARGE SCALE GENOMIC DNA]</scope>
    <source>
        <strain evidence="1 2">FACHB-1757</strain>
    </source>
</reference>
<proteinExistence type="predicted"/>
<dbReference type="SUPFAM" id="SSF143100">
    <property type="entry name" value="TTHA1013/TTHA0281-like"/>
    <property type="match status" value="1"/>
</dbReference>
<organism evidence="1 2">
    <name type="scientific">Microcystis panniformis FACHB-1757</name>
    <dbReference type="NCBI Taxonomy" id="1638788"/>
    <lineage>
        <taxon>Bacteria</taxon>
        <taxon>Bacillati</taxon>
        <taxon>Cyanobacteriota</taxon>
        <taxon>Cyanophyceae</taxon>
        <taxon>Oscillatoriophycideae</taxon>
        <taxon>Chroococcales</taxon>
        <taxon>Microcystaceae</taxon>
        <taxon>Microcystis</taxon>
    </lineage>
</organism>
<sequence>MNYHYSIFIQWSEEDNKFIAHLPEFVPYAHTHGETYHAALQNALEVLYILIEDYTARDKSLPPLQAISA</sequence>
<evidence type="ECO:0008006" key="3">
    <source>
        <dbReference type="Google" id="ProtNLM"/>
    </source>
</evidence>
<dbReference type="Gene3D" id="3.30.160.250">
    <property type="match status" value="1"/>
</dbReference>
<dbReference type="RefSeq" id="WP_002786743.1">
    <property type="nucleotide sequence ID" value="NZ_CP011339.1"/>
</dbReference>
<dbReference type="KEGG" id="mpk:VL20_2633"/>
<evidence type="ECO:0000313" key="2">
    <source>
        <dbReference type="Proteomes" id="UP000068167"/>
    </source>
</evidence>
<dbReference type="EMBL" id="CP011339">
    <property type="protein sequence ID" value="AKV67703.1"/>
    <property type="molecule type" value="Genomic_DNA"/>
</dbReference>
<dbReference type="PATRIC" id="fig|1638788.3.peg.2641"/>